<reference evidence="4" key="1">
    <citation type="submission" date="2021-01" db="UniProtKB">
        <authorList>
            <consortium name="EnsemblMetazoa"/>
        </authorList>
    </citation>
    <scope>IDENTIFICATION</scope>
</reference>
<evidence type="ECO:0000256" key="2">
    <source>
        <dbReference type="ARBA" id="ARBA00038251"/>
    </source>
</evidence>
<dbReference type="FunCoup" id="A0A7M7MJ90">
    <property type="interactions" value="355"/>
</dbReference>
<dbReference type="SMART" id="SM00028">
    <property type="entry name" value="TPR"/>
    <property type="match status" value="7"/>
</dbReference>
<dbReference type="GeneID" id="111254046"/>
<dbReference type="Proteomes" id="UP000594260">
    <property type="component" value="Unplaced"/>
</dbReference>
<protein>
    <recommendedName>
        <fullName evidence="3">Tetratricopeptide repeat protein 7 N-terminal domain-containing protein</fullName>
    </recommendedName>
</protein>
<dbReference type="PANTHER" id="PTHR23083:SF464">
    <property type="entry name" value="TETRATRICOPEPTIDE REPEAT DOMAIN 7, ISOFORM A"/>
    <property type="match status" value="1"/>
</dbReference>
<dbReference type="InParanoid" id="A0A7M7MJ90"/>
<feature type="domain" description="Tetratricopeptide repeat protein 7 N-terminal" evidence="3">
    <location>
        <begin position="1"/>
        <end position="380"/>
    </location>
</feature>
<dbReference type="RefSeq" id="XP_022670233.1">
    <property type="nucleotide sequence ID" value="XM_022814498.1"/>
</dbReference>
<dbReference type="InterPro" id="IPR019734">
    <property type="entry name" value="TPR_rpt"/>
</dbReference>
<dbReference type="KEGG" id="vde:111254046"/>
<dbReference type="SUPFAM" id="SSF48452">
    <property type="entry name" value="TPR-like"/>
    <property type="match status" value="2"/>
</dbReference>
<dbReference type="PANTHER" id="PTHR23083">
    <property type="entry name" value="TETRATRICOPEPTIDE REPEAT PROTEIN, TPR"/>
    <property type="match status" value="1"/>
</dbReference>
<dbReference type="EnsemblMetazoa" id="XM_022814498">
    <property type="protein sequence ID" value="XP_022670233"/>
    <property type="gene ID" value="LOC111254046"/>
</dbReference>
<evidence type="ECO:0000313" key="4">
    <source>
        <dbReference type="EnsemblMetazoa" id="XP_022670233"/>
    </source>
</evidence>
<dbReference type="GO" id="GO:0046854">
    <property type="term" value="P:phosphatidylinositol phosphate biosynthetic process"/>
    <property type="evidence" value="ECO:0007669"/>
    <property type="project" value="TreeGrafter"/>
</dbReference>
<name>A0A7M7MJ90_VARDE</name>
<accession>A0A7M7MJ90</accession>
<dbReference type="AlphaFoldDB" id="A0A7M7MJ90"/>
<proteinExistence type="inferred from homology"/>
<dbReference type="InterPro" id="IPR045819">
    <property type="entry name" value="TTC7_N"/>
</dbReference>
<dbReference type="Gene3D" id="1.25.40.10">
    <property type="entry name" value="Tetratricopeptide repeat domain"/>
    <property type="match status" value="3"/>
</dbReference>
<dbReference type="OrthoDB" id="29013at2759"/>
<evidence type="ECO:0000259" key="3">
    <source>
        <dbReference type="Pfam" id="PF19440"/>
    </source>
</evidence>
<dbReference type="GO" id="GO:0072659">
    <property type="term" value="P:protein localization to plasma membrane"/>
    <property type="evidence" value="ECO:0007669"/>
    <property type="project" value="TreeGrafter"/>
</dbReference>
<dbReference type="Pfam" id="PF13432">
    <property type="entry name" value="TPR_16"/>
    <property type="match status" value="1"/>
</dbReference>
<dbReference type="OMA" id="CRSECNW"/>
<comment type="similarity">
    <text evidence="2">Belongs to the YPP1 family.</text>
</comment>
<keyword evidence="5" id="KW-1185">Reference proteome</keyword>
<dbReference type="Pfam" id="PF19440">
    <property type="entry name" value="TTC7_N"/>
    <property type="match status" value="1"/>
</dbReference>
<sequence length="859" mass="95367">MASRTASKAKGLDSEIYRYRDESNWRKLQETAEQLRQRASAMGNSAHLANLLIGEAKLEMYLEENPPVENNISKARTSLTEAKRYLSDCTKSDAEKSNVATDARFLLAKCCYAQGQYEQALEHLDQGGIERLEERPLGARMLKILAESFAVKGLCLEQQAKDSLAKKETIIKHYIQAGEMGLKYLQVVEKSQGLQGAVVQLTPGGIPAFGGVGGGSTEFRIGILLETALQRAPILMMKSGQIREAVEQYRGVLRAQETTSTQSLRMTLARQLAEVLLRGVSEHEWQQIQPRQQQLERSKAGKYWRPQVYSGGSLYVPREHIEEILLLLALSDAIAVRNVVLDRSADVASDRAQSIKNVTAVLDLLSIALARNAQFGLLCENFEKVAKFSCDEYHIWNQFGLCLISAGSHYRGVQMLLESAKLRPKYGFDLLLAAKVTLVNLCDAPEALRLVEEASSREKVIPDSDILVVCYTLQALCHEALADEAACIRTKEQQRIMAFKALVQARQVDPDYPQAEYLMSLHYANLHQIDAAMVCAKRALCLAPDFFPGVQLLIVLLTAQKKHEEALELVQLTLEEYPNNLNLLYLKVYLEDYLEGPQKALHTAGEMLKQWKVLYENYLKVKQATQANGLAPPAIGTSSQLGIVPVAHAHSGRASVVGSGQWGGGPWHERDGDGDGSLMTRLDRSLSETLARLTPCGRRVHVDELTLLQMQMHVWLLTARLYIKMAHFPEAEQSISEASNVIPLSPHVLLVRGLLHEARGEWLSARDALEGSLAVRPHSVTALQHLGLVYHQLGSHQLAEATLQSAALIEPMSPTTWFYLGRILQESGTPFEASECLETAVQLELCAPVLEFSKLPRTL</sequence>
<evidence type="ECO:0000256" key="1">
    <source>
        <dbReference type="ARBA" id="ARBA00002550"/>
    </source>
</evidence>
<dbReference type="InterPro" id="IPR051722">
    <property type="entry name" value="Endocytosis_PI4K-reg_protein"/>
</dbReference>
<comment type="function">
    <text evidence="1">Involved in endocytosis.</text>
</comment>
<evidence type="ECO:0000313" key="5">
    <source>
        <dbReference type="Proteomes" id="UP000594260"/>
    </source>
</evidence>
<organism evidence="4 5">
    <name type="scientific">Varroa destructor</name>
    <name type="common">Honeybee mite</name>
    <dbReference type="NCBI Taxonomy" id="109461"/>
    <lineage>
        <taxon>Eukaryota</taxon>
        <taxon>Metazoa</taxon>
        <taxon>Ecdysozoa</taxon>
        <taxon>Arthropoda</taxon>
        <taxon>Chelicerata</taxon>
        <taxon>Arachnida</taxon>
        <taxon>Acari</taxon>
        <taxon>Parasitiformes</taxon>
        <taxon>Mesostigmata</taxon>
        <taxon>Gamasina</taxon>
        <taxon>Dermanyssoidea</taxon>
        <taxon>Varroidae</taxon>
        <taxon>Varroa</taxon>
    </lineage>
</organism>
<dbReference type="CTD" id="225049"/>
<dbReference type="GO" id="GO:0005886">
    <property type="term" value="C:plasma membrane"/>
    <property type="evidence" value="ECO:0007669"/>
    <property type="project" value="TreeGrafter"/>
</dbReference>
<dbReference type="InterPro" id="IPR011990">
    <property type="entry name" value="TPR-like_helical_dom_sf"/>
</dbReference>